<proteinExistence type="predicted"/>
<organism evidence="2 3">
    <name type="scientific">Paraglaciecola aquimarina</name>
    <dbReference type="NCBI Taxonomy" id="1235557"/>
    <lineage>
        <taxon>Bacteria</taxon>
        <taxon>Pseudomonadati</taxon>
        <taxon>Pseudomonadota</taxon>
        <taxon>Gammaproteobacteria</taxon>
        <taxon>Alteromonadales</taxon>
        <taxon>Alteromonadaceae</taxon>
        <taxon>Paraglaciecola</taxon>
    </lineage>
</organism>
<keyword evidence="3" id="KW-1185">Reference proteome</keyword>
<gene>
    <name evidence="2" type="ORF">RS130_02780</name>
</gene>
<keyword evidence="1" id="KW-0732">Signal</keyword>
<evidence type="ECO:0000313" key="2">
    <source>
        <dbReference type="EMBL" id="MDU0352995.1"/>
    </source>
</evidence>
<feature type="signal peptide" evidence="1">
    <location>
        <begin position="1"/>
        <end position="20"/>
    </location>
</feature>
<dbReference type="Proteomes" id="UP001247805">
    <property type="component" value="Unassembled WGS sequence"/>
</dbReference>
<evidence type="ECO:0000313" key="3">
    <source>
        <dbReference type="Proteomes" id="UP001247805"/>
    </source>
</evidence>
<evidence type="ECO:0008006" key="4">
    <source>
        <dbReference type="Google" id="ProtNLM"/>
    </source>
</evidence>
<accession>A0ABU3SSN3</accession>
<dbReference type="EMBL" id="JAWDIO010000002">
    <property type="protein sequence ID" value="MDU0352995.1"/>
    <property type="molecule type" value="Genomic_DNA"/>
</dbReference>
<name>A0ABU3SSN3_9ALTE</name>
<evidence type="ECO:0000256" key="1">
    <source>
        <dbReference type="SAM" id="SignalP"/>
    </source>
</evidence>
<feature type="chain" id="PRO_5045686024" description="Lipoprotein" evidence="1">
    <location>
        <begin position="21"/>
        <end position="118"/>
    </location>
</feature>
<sequence length="118" mass="13214">MLKNIAVSICLLFLSGCLVPTDTVVNVKATVTDQNQVIYKLCSYDLFENDKLLFSYSGSGELNYNDVVSGFNYQKSYLVVTCKEGIEAKRLPLPKLPTDISEYADFGTIEIQRKSQID</sequence>
<reference evidence="2 3" key="1">
    <citation type="submission" date="2023-10" db="EMBL/GenBank/DDBJ databases">
        <title>Glaciecola aquimarina strain GGW-M5 nov., isolated from a coastal seawater.</title>
        <authorList>
            <person name="Bayburt H."/>
            <person name="Kim J.M."/>
            <person name="Choi B.J."/>
            <person name="Jeon C.O."/>
        </authorList>
    </citation>
    <scope>NUCLEOTIDE SEQUENCE [LARGE SCALE GENOMIC DNA]</scope>
    <source>
        <strain evidence="2 3">KCTC 32108</strain>
    </source>
</reference>
<protein>
    <recommendedName>
        <fullName evidence="4">Lipoprotein</fullName>
    </recommendedName>
</protein>
<comment type="caution">
    <text evidence="2">The sequence shown here is derived from an EMBL/GenBank/DDBJ whole genome shotgun (WGS) entry which is preliminary data.</text>
</comment>
<dbReference type="PROSITE" id="PS51257">
    <property type="entry name" value="PROKAR_LIPOPROTEIN"/>
    <property type="match status" value="1"/>
</dbReference>
<dbReference type="RefSeq" id="WP_316024693.1">
    <property type="nucleotide sequence ID" value="NZ_JAWDIO010000002.1"/>
</dbReference>